<dbReference type="SUPFAM" id="SSF81301">
    <property type="entry name" value="Nucleotidyltransferase"/>
    <property type="match status" value="1"/>
</dbReference>
<evidence type="ECO:0000313" key="6">
    <source>
        <dbReference type="EMBL" id="GAX27620.1"/>
    </source>
</evidence>
<dbReference type="SUPFAM" id="SSF81585">
    <property type="entry name" value="PsbU/PolX domain-like"/>
    <property type="match status" value="1"/>
</dbReference>
<evidence type="ECO:0000256" key="4">
    <source>
        <dbReference type="ARBA" id="ARBA00022705"/>
    </source>
</evidence>
<dbReference type="PRINTS" id="PR00869">
    <property type="entry name" value="DNAPOLX"/>
</dbReference>
<protein>
    <recommendedName>
        <fullName evidence="5">DNA-directed DNA polymerase X domain-containing protein</fullName>
    </recommendedName>
</protein>
<organism evidence="6 7">
    <name type="scientific">Fistulifera solaris</name>
    <name type="common">Oleaginous diatom</name>
    <dbReference type="NCBI Taxonomy" id="1519565"/>
    <lineage>
        <taxon>Eukaryota</taxon>
        <taxon>Sar</taxon>
        <taxon>Stramenopiles</taxon>
        <taxon>Ochrophyta</taxon>
        <taxon>Bacillariophyta</taxon>
        <taxon>Bacillariophyceae</taxon>
        <taxon>Bacillariophycidae</taxon>
        <taxon>Naviculales</taxon>
        <taxon>Naviculaceae</taxon>
        <taxon>Fistulifera</taxon>
    </lineage>
</organism>
<evidence type="ECO:0000259" key="5">
    <source>
        <dbReference type="SMART" id="SM00483"/>
    </source>
</evidence>
<name>A0A1Z5KMQ3_FISSO</name>
<dbReference type="GO" id="GO:0003887">
    <property type="term" value="F:DNA-directed DNA polymerase activity"/>
    <property type="evidence" value="ECO:0007669"/>
    <property type="project" value="InterPro"/>
</dbReference>
<evidence type="ECO:0000256" key="2">
    <source>
        <dbReference type="ARBA" id="ARBA00022679"/>
    </source>
</evidence>
<dbReference type="PANTHER" id="PTHR11276:SF28">
    <property type="entry name" value="DNA POLYMERASE LAMBDA"/>
    <property type="match status" value="1"/>
</dbReference>
<feature type="domain" description="DNA-directed DNA polymerase X" evidence="5">
    <location>
        <begin position="499"/>
        <end position="864"/>
    </location>
</feature>
<dbReference type="InterPro" id="IPR027421">
    <property type="entry name" value="DNA_pol_lamdba_lyase_dom_sf"/>
</dbReference>
<dbReference type="Proteomes" id="UP000198406">
    <property type="component" value="Unassembled WGS sequence"/>
</dbReference>
<keyword evidence="7" id="KW-1185">Reference proteome</keyword>
<dbReference type="CDD" id="cd00141">
    <property type="entry name" value="NT_POLXc"/>
    <property type="match status" value="1"/>
</dbReference>
<dbReference type="Gene3D" id="3.30.210.10">
    <property type="entry name" value="DNA polymerase, thumb domain"/>
    <property type="match status" value="1"/>
</dbReference>
<dbReference type="InterPro" id="IPR022312">
    <property type="entry name" value="DNA_pol_X"/>
</dbReference>
<evidence type="ECO:0000313" key="7">
    <source>
        <dbReference type="Proteomes" id="UP000198406"/>
    </source>
</evidence>
<dbReference type="Pfam" id="PF14791">
    <property type="entry name" value="DNA_pol_B_thumb"/>
    <property type="match status" value="1"/>
</dbReference>
<dbReference type="Gene3D" id="1.10.150.110">
    <property type="entry name" value="DNA polymerase beta, N-terminal domain-like"/>
    <property type="match status" value="1"/>
</dbReference>
<dbReference type="PRINTS" id="PR00870">
    <property type="entry name" value="DNAPOLXBETA"/>
</dbReference>
<dbReference type="InterPro" id="IPR002054">
    <property type="entry name" value="DNA-dir_DNA_pol_X"/>
</dbReference>
<sequence length="900" mass="102773">MMVQLVLVPLRDRKPLKVERRHETLKHEILPYLQLGFHNNGCSGDKEFQCTENFRTTFGRVELLLTLWKACGCSATNRTKGATTNKCSACLDVTQWVKQYMSKKLFQAEYHRGVTQLWIKQDASYPRSLIFVGAHDGDLQPIEPFLVTNREVDGVTWLGPLELNKFAFLKFCPPPNNKGSALEFGIRAWNSLIAPNDDIENQQIQSNDLTSEKKCILSQQIEETKVVKKETKLTRVEFQDIDVENLDHATIEKGVERADLSPTEYLNTQESQTYYLNTQESGNGSQALKKSCEVIPQHEEYQVERVSIIERKLVSSSSSEPSTKAETNIIEAFDEERNGIREIPSTYPTRQQAAADFMIYFVREGMDMIDELIEGPAGDGLKNHVLQRNAVVLDHFDKTKPPFPTHIVVSDNGIKPEKLASALGFDQVEDLEDFVDDNNIVCVHRKWAAKGNAFTKPPLRPPELLERYMGLRPKGKRKSPVKEKDRVVKSRNDYESVGYRNKKLSDHFCQLSKLYQTSPIQDTDEWRAYSFNLTAGRLRFLDFDVTDDSDVLQKLAKSKGFGATSMAIVRDFFRTGASSRLKELENDETRVIMRRMMNIWGVGRAKATELVRAGYCSIQDVKAAVEAGKLLVDRNQYIGLLCYDDILEEMIRAEVEAIFAIVEKCFKEKYPEVELQLMGSYRRGKDSCGDVDILAIHPSYQYKVPPNAVGMVVDALLERGYIEHHLTYTAGMNPELFNRTTPAHVRSHLIEHRGSSHGKLKAEDTSSTTYFGVIKSPLVPGRRRRLDIKFYPYRERVFASIYFTGNGYFNRAMRLWSSRKMGLTLNDHGLLIQNTEVSVLDDPFDEKEVFDKLGLVWKEVTERDCFAAVQGTNGNENAIQLRELSRTALRDENMNHKWIN</sequence>
<dbReference type="InterPro" id="IPR029398">
    <property type="entry name" value="PolB_thumb"/>
</dbReference>
<dbReference type="PANTHER" id="PTHR11276">
    <property type="entry name" value="DNA POLYMERASE TYPE-X FAMILY MEMBER"/>
    <property type="match status" value="1"/>
</dbReference>
<dbReference type="InterPro" id="IPR018944">
    <property type="entry name" value="DNA_pol_lambd_fingers_domain"/>
</dbReference>
<dbReference type="InterPro" id="IPR037160">
    <property type="entry name" value="DNA_Pol_thumb_sf"/>
</dbReference>
<dbReference type="Pfam" id="PF10391">
    <property type="entry name" value="DNA_pol_lambd_f"/>
    <property type="match status" value="1"/>
</dbReference>
<keyword evidence="4" id="KW-0235">DNA replication</keyword>
<dbReference type="Gene3D" id="3.30.460.10">
    <property type="entry name" value="Beta Polymerase, domain 2"/>
    <property type="match status" value="1"/>
</dbReference>
<proteinExistence type="predicted"/>
<dbReference type="GO" id="GO:0003677">
    <property type="term" value="F:DNA binding"/>
    <property type="evidence" value="ECO:0007669"/>
    <property type="project" value="InterPro"/>
</dbReference>
<keyword evidence="1" id="KW-0237">DNA synthesis</keyword>
<comment type="caution">
    <text evidence="6">The sequence shown here is derived from an EMBL/GenBank/DDBJ whole genome shotgun (WGS) entry which is preliminary data.</text>
</comment>
<dbReference type="InParanoid" id="A0A1Z5KMQ3"/>
<dbReference type="Pfam" id="PF14792">
    <property type="entry name" value="DNA_pol_B_palm"/>
    <property type="match status" value="1"/>
</dbReference>
<dbReference type="InterPro" id="IPR002008">
    <property type="entry name" value="DNA_pol_X_beta-like"/>
</dbReference>
<dbReference type="AlphaFoldDB" id="A0A1Z5KMQ3"/>
<dbReference type="OrthoDB" id="44375at2759"/>
<dbReference type="SMART" id="SM00483">
    <property type="entry name" value="POLXc"/>
    <property type="match status" value="1"/>
</dbReference>
<evidence type="ECO:0000256" key="1">
    <source>
        <dbReference type="ARBA" id="ARBA00022634"/>
    </source>
</evidence>
<dbReference type="InterPro" id="IPR043519">
    <property type="entry name" value="NT_sf"/>
</dbReference>
<accession>A0A1Z5KMQ3</accession>
<dbReference type="GO" id="GO:0005634">
    <property type="term" value="C:nucleus"/>
    <property type="evidence" value="ECO:0007669"/>
    <property type="project" value="TreeGrafter"/>
</dbReference>
<evidence type="ECO:0000256" key="3">
    <source>
        <dbReference type="ARBA" id="ARBA00022695"/>
    </source>
</evidence>
<dbReference type="Gene3D" id="1.10.150.20">
    <property type="entry name" value="5' to 3' exonuclease, C-terminal subdomain"/>
    <property type="match status" value="1"/>
</dbReference>
<keyword evidence="2" id="KW-0808">Transferase</keyword>
<gene>
    <name evidence="6" type="ORF">FisN_13Hh291</name>
</gene>
<keyword evidence="3" id="KW-0548">Nucleotidyltransferase</keyword>
<dbReference type="EMBL" id="BDSP01000259">
    <property type="protein sequence ID" value="GAX27620.1"/>
    <property type="molecule type" value="Genomic_DNA"/>
</dbReference>
<dbReference type="InterPro" id="IPR028207">
    <property type="entry name" value="DNA_pol_B_palm_palm"/>
</dbReference>
<reference evidence="6 7" key="1">
    <citation type="journal article" date="2015" name="Plant Cell">
        <title>Oil accumulation by the oleaginous diatom Fistulifera solaris as revealed by the genome and transcriptome.</title>
        <authorList>
            <person name="Tanaka T."/>
            <person name="Maeda Y."/>
            <person name="Veluchamy A."/>
            <person name="Tanaka M."/>
            <person name="Abida H."/>
            <person name="Marechal E."/>
            <person name="Bowler C."/>
            <person name="Muto M."/>
            <person name="Sunaga Y."/>
            <person name="Tanaka M."/>
            <person name="Yoshino T."/>
            <person name="Taniguchi T."/>
            <person name="Fukuda Y."/>
            <person name="Nemoto M."/>
            <person name="Matsumoto M."/>
            <person name="Wong P.S."/>
            <person name="Aburatani S."/>
            <person name="Fujibuchi W."/>
        </authorList>
    </citation>
    <scope>NUCLEOTIDE SEQUENCE [LARGE SCALE GENOMIC DNA]</scope>
    <source>
        <strain evidence="6 7">JPCC DA0580</strain>
    </source>
</reference>
<dbReference type="GO" id="GO:0006303">
    <property type="term" value="P:double-strand break repair via nonhomologous end joining"/>
    <property type="evidence" value="ECO:0007669"/>
    <property type="project" value="TreeGrafter"/>
</dbReference>